<evidence type="ECO:0000256" key="3">
    <source>
        <dbReference type="SAM" id="MobiDB-lite"/>
    </source>
</evidence>
<dbReference type="GeneID" id="54484246"/>
<evidence type="ECO:0000256" key="1">
    <source>
        <dbReference type="ARBA" id="ARBA00022441"/>
    </source>
</evidence>
<keyword evidence="5" id="KW-0732">Signal</keyword>
<keyword evidence="7" id="KW-1185">Reference proteome</keyword>
<proteinExistence type="predicted"/>
<feature type="region of interest" description="Disordered" evidence="3">
    <location>
        <begin position="581"/>
        <end position="641"/>
    </location>
</feature>
<sequence length="641" mass="69016">MSLLVFVTLPILVALCTAQNSSNPIDPIVNFCSRFQHQSTVKNGVLYIDGGIQTYRLGGLNFSQNGTSVPSQLGINPSLITVGMNETWNWYTNITETAWKKETNPAGDFTPDIGVIRGSMFAGPDGDNKIYVYGGTTFMGNNSFPNWKQIQSDATPLWSYDTATNEWLPYSNSLDDRPNYGASAEATDKSMGFYLNGQVDIGSYYASQYLGNNTYNLPGMVIIHLNNQTLANISTPGLPDSYPRVGGLLQYLPNVGEDGVLVSLGGAYREAGGVGLFREQTMATFDSVDIFDLSSYLHNPQSNGTWYSQSTTGEVPPPMIDSCVVALSAPDNSSHNLYIYGGRNPMGSNITLYDGIWALSIPSFTWTKISGGDSPRWGHTCSVVGNRQLLTVSGSLNSTYDFCDWEQRGVAIFDLSTMLWGSIFVADDPAYNVSSLIVSTIGGTGDGGATLTSPEGGYDNAALEAVMTYTRQIEPTSSPSSKPKPSTIAGAVVGSLAGISLVAALACFLYRRNHKSSAAPDSAIELGSAEKSEFPGANTEVNEASGEDSKFEMGADEPRVELSAQAFVAYEMSAENEKKLANKDEMDIAETAPPQDRLFPNFSELQDVKRRASAQAGGGSDEKGFMDNKESKIVEERDAKD</sequence>
<gene>
    <name evidence="6" type="ORF">EJ05DRAFT_472466</name>
</gene>
<dbReference type="RefSeq" id="XP_033606023.1">
    <property type="nucleotide sequence ID" value="XM_033743192.1"/>
</dbReference>
<dbReference type="SUPFAM" id="SSF50965">
    <property type="entry name" value="Galactose oxidase, central domain"/>
    <property type="match status" value="1"/>
</dbReference>
<keyword evidence="2" id="KW-0677">Repeat</keyword>
<evidence type="ECO:0000256" key="5">
    <source>
        <dbReference type="SAM" id="SignalP"/>
    </source>
</evidence>
<dbReference type="SUPFAM" id="SSF117281">
    <property type="entry name" value="Kelch motif"/>
    <property type="match status" value="1"/>
</dbReference>
<dbReference type="OrthoDB" id="10251809at2759"/>
<feature type="transmembrane region" description="Helical" evidence="4">
    <location>
        <begin position="488"/>
        <end position="510"/>
    </location>
</feature>
<keyword evidence="4" id="KW-0812">Transmembrane</keyword>
<dbReference type="InterPro" id="IPR011043">
    <property type="entry name" value="Gal_Oxase/kelch_b-propeller"/>
</dbReference>
<feature type="compositionally biased region" description="Basic and acidic residues" evidence="3">
    <location>
        <begin position="620"/>
        <end position="641"/>
    </location>
</feature>
<feature type="region of interest" description="Disordered" evidence="3">
    <location>
        <begin position="529"/>
        <end position="553"/>
    </location>
</feature>
<evidence type="ECO:0000256" key="2">
    <source>
        <dbReference type="ARBA" id="ARBA00022737"/>
    </source>
</evidence>
<dbReference type="PANTHER" id="PTHR46093">
    <property type="entry name" value="ACYL-COA-BINDING DOMAIN-CONTAINING PROTEIN 5"/>
    <property type="match status" value="1"/>
</dbReference>
<dbReference type="Proteomes" id="UP000799437">
    <property type="component" value="Unassembled WGS sequence"/>
</dbReference>
<dbReference type="InterPro" id="IPR015915">
    <property type="entry name" value="Kelch-typ_b-propeller"/>
</dbReference>
<accession>A0A6A6WNH4</accession>
<protein>
    <recommendedName>
        <fullName evidence="8">Galactose oxidase</fullName>
    </recommendedName>
</protein>
<keyword evidence="4" id="KW-0472">Membrane</keyword>
<evidence type="ECO:0000313" key="7">
    <source>
        <dbReference type="Proteomes" id="UP000799437"/>
    </source>
</evidence>
<feature type="signal peptide" evidence="5">
    <location>
        <begin position="1"/>
        <end position="18"/>
    </location>
</feature>
<organism evidence="6 7">
    <name type="scientific">Pseudovirgaria hyperparasitica</name>
    <dbReference type="NCBI Taxonomy" id="470096"/>
    <lineage>
        <taxon>Eukaryota</taxon>
        <taxon>Fungi</taxon>
        <taxon>Dikarya</taxon>
        <taxon>Ascomycota</taxon>
        <taxon>Pezizomycotina</taxon>
        <taxon>Dothideomycetes</taxon>
        <taxon>Dothideomycetes incertae sedis</taxon>
        <taxon>Acrospermales</taxon>
        <taxon>Acrospermaceae</taxon>
        <taxon>Pseudovirgaria</taxon>
    </lineage>
</organism>
<keyword evidence="4" id="KW-1133">Transmembrane helix</keyword>
<dbReference type="EMBL" id="ML996565">
    <property type="protein sequence ID" value="KAF2763572.1"/>
    <property type="molecule type" value="Genomic_DNA"/>
</dbReference>
<evidence type="ECO:0000256" key="4">
    <source>
        <dbReference type="SAM" id="Phobius"/>
    </source>
</evidence>
<evidence type="ECO:0000313" key="6">
    <source>
        <dbReference type="EMBL" id="KAF2763572.1"/>
    </source>
</evidence>
<name>A0A6A6WNH4_9PEZI</name>
<evidence type="ECO:0008006" key="8">
    <source>
        <dbReference type="Google" id="ProtNLM"/>
    </source>
</evidence>
<dbReference type="Gene3D" id="2.120.10.80">
    <property type="entry name" value="Kelch-type beta propeller"/>
    <property type="match status" value="1"/>
</dbReference>
<reference evidence="6" key="1">
    <citation type="journal article" date="2020" name="Stud. Mycol.">
        <title>101 Dothideomycetes genomes: a test case for predicting lifestyles and emergence of pathogens.</title>
        <authorList>
            <person name="Haridas S."/>
            <person name="Albert R."/>
            <person name="Binder M."/>
            <person name="Bloem J."/>
            <person name="Labutti K."/>
            <person name="Salamov A."/>
            <person name="Andreopoulos B."/>
            <person name="Baker S."/>
            <person name="Barry K."/>
            <person name="Bills G."/>
            <person name="Bluhm B."/>
            <person name="Cannon C."/>
            <person name="Castanera R."/>
            <person name="Culley D."/>
            <person name="Daum C."/>
            <person name="Ezra D."/>
            <person name="Gonzalez J."/>
            <person name="Henrissat B."/>
            <person name="Kuo A."/>
            <person name="Liang C."/>
            <person name="Lipzen A."/>
            <person name="Lutzoni F."/>
            <person name="Magnuson J."/>
            <person name="Mondo S."/>
            <person name="Nolan M."/>
            <person name="Ohm R."/>
            <person name="Pangilinan J."/>
            <person name="Park H.-J."/>
            <person name="Ramirez L."/>
            <person name="Alfaro M."/>
            <person name="Sun H."/>
            <person name="Tritt A."/>
            <person name="Yoshinaga Y."/>
            <person name="Zwiers L.-H."/>
            <person name="Turgeon B."/>
            <person name="Goodwin S."/>
            <person name="Spatafora J."/>
            <person name="Crous P."/>
            <person name="Grigoriev I."/>
        </authorList>
    </citation>
    <scope>NUCLEOTIDE SEQUENCE</scope>
    <source>
        <strain evidence="6">CBS 121739</strain>
    </source>
</reference>
<feature type="chain" id="PRO_5025362556" description="Galactose oxidase" evidence="5">
    <location>
        <begin position="19"/>
        <end position="641"/>
    </location>
</feature>
<dbReference type="AlphaFoldDB" id="A0A6A6WNH4"/>
<dbReference type="PANTHER" id="PTHR46093:SF18">
    <property type="entry name" value="FIBRONECTIN TYPE-III DOMAIN-CONTAINING PROTEIN"/>
    <property type="match status" value="1"/>
</dbReference>
<keyword evidence="1" id="KW-0880">Kelch repeat</keyword>